<organism evidence="1 2">
    <name type="scientific">Meloidogyne enterolobii</name>
    <name type="common">Root-knot nematode worm</name>
    <name type="synonym">Meloidogyne mayaguensis</name>
    <dbReference type="NCBI Taxonomy" id="390850"/>
    <lineage>
        <taxon>Eukaryota</taxon>
        <taxon>Metazoa</taxon>
        <taxon>Ecdysozoa</taxon>
        <taxon>Nematoda</taxon>
        <taxon>Chromadorea</taxon>
        <taxon>Rhabditida</taxon>
        <taxon>Tylenchina</taxon>
        <taxon>Tylenchomorpha</taxon>
        <taxon>Tylenchoidea</taxon>
        <taxon>Meloidogynidae</taxon>
        <taxon>Meloidogyninae</taxon>
        <taxon>Meloidogyne</taxon>
    </lineage>
</organism>
<accession>A0ACB1ARC8</accession>
<comment type="caution">
    <text evidence="1">The sequence shown here is derived from an EMBL/GenBank/DDBJ whole genome shotgun (WGS) entry which is preliminary data.</text>
</comment>
<keyword evidence="2" id="KW-1185">Reference proteome</keyword>
<proteinExistence type="predicted"/>
<gene>
    <name evidence="1" type="ORF">MENTE1834_LOCUS40704</name>
</gene>
<evidence type="ECO:0000313" key="1">
    <source>
        <dbReference type="EMBL" id="CAK5094557.1"/>
    </source>
</evidence>
<sequence length="271" mass="29894">MTPTSHHKNGPASHTPIPLNIHKNGTTPPPLTAASMAAQTNTIKIQKIINVLSDKHENIDNVENSLRSLTQLIKNGEIANWDEVFNDIFYIIQQTILHPLNNAGTIKAGALKAMKELCLSQPKRLLTKTELLLLNTLDAHENDDAQVVKAAEECGAAIATKLPSKTCVNLLTAVIDDKNSKYHQLSGAIKMMSNLISKLPPDEVEVMMPDNVQRMVRCYENSQSMVRRASIICLVSMSASIGLDKLKPHLNPSTLKLVEVYAARLTKRESY</sequence>
<reference evidence="1" key="1">
    <citation type="submission" date="2023-11" db="EMBL/GenBank/DDBJ databases">
        <authorList>
            <person name="Poullet M."/>
        </authorList>
    </citation>
    <scope>NUCLEOTIDE SEQUENCE</scope>
    <source>
        <strain evidence="1">E1834</strain>
    </source>
</reference>
<evidence type="ECO:0000313" key="2">
    <source>
        <dbReference type="Proteomes" id="UP001497535"/>
    </source>
</evidence>
<dbReference type="Proteomes" id="UP001497535">
    <property type="component" value="Unassembled WGS sequence"/>
</dbReference>
<name>A0ACB1ARC8_MELEN</name>
<protein>
    <submittedName>
        <fullName evidence="1">Uncharacterized protein</fullName>
    </submittedName>
</protein>
<dbReference type="EMBL" id="CAVMJV010000097">
    <property type="protein sequence ID" value="CAK5094557.1"/>
    <property type="molecule type" value="Genomic_DNA"/>
</dbReference>